<dbReference type="InterPro" id="IPR036736">
    <property type="entry name" value="ACP-like_sf"/>
</dbReference>
<accession>A0A1E7KWI6</accession>
<feature type="domain" description="Carrier" evidence="10">
    <location>
        <begin position="1323"/>
        <end position="1398"/>
    </location>
</feature>
<keyword evidence="5" id="KW-0596">Phosphopantetheine</keyword>
<dbReference type="InterPro" id="IPR000873">
    <property type="entry name" value="AMP-dep_synth/lig_dom"/>
</dbReference>
<proteinExistence type="inferred from homology"/>
<feature type="region of interest" description="Disordered" evidence="9">
    <location>
        <begin position="1165"/>
        <end position="1184"/>
    </location>
</feature>
<dbReference type="FunFam" id="1.10.1200.10:FF:000016">
    <property type="entry name" value="Non-ribosomal peptide synthase"/>
    <property type="match status" value="1"/>
</dbReference>
<dbReference type="GO" id="GO:0017000">
    <property type="term" value="P:antibiotic biosynthetic process"/>
    <property type="evidence" value="ECO:0007669"/>
    <property type="project" value="UniProtKB-ARBA"/>
</dbReference>
<dbReference type="PROSITE" id="PS50075">
    <property type="entry name" value="CARRIER"/>
    <property type="match status" value="2"/>
</dbReference>
<dbReference type="PATRIC" id="fig|518642.10.peg.6217"/>
<comment type="caution">
    <text evidence="11">The sequence shown here is derived from an EMBL/GenBank/DDBJ whole genome shotgun (WGS) entry which is preliminary data.</text>
</comment>
<dbReference type="FunFam" id="3.40.50.12780:FF:000012">
    <property type="entry name" value="Non-ribosomal peptide synthetase"/>
    <property type="match status" value="1"/>
</dbReference>
<dbReference type="SMART" id="SM00823">
    <property type="entry name" value="PKS_PP"/>
    <property type="match status" value="2"/>
</dbReference>
<dbReference type="PANTHER" id="PTHR45527:SF10">
    <property type="entry name" value="PYOCHELIN SYNTHASE PCHF"/>
    <property type="match status" value="1"/>
</dbReference>
<dbReference type="GO" id="GO:0005737">
    <property type="term" value="C:cytoplasm"/>
    <property type="evidence" value="ECO:0007669"/>
    <property type="project" value="TreeGrafter"/>
</dbReference>
<feature type="region of interest" description="Disordered" evidence="9">
    <location>
        <begin position="79"/>
        <end position="114"/>
    </location>
</feature>
<reference evidence="11 12" key="1">
    <citation type="journal article" date="2016" name="Front. Microbiol.">
        <title>Comparative Genomics Analysis of Streptomyces Species Reveals Their Adaptation to the Marine Environment and Their Diversity at the Genomic Level.</title>
        <authorList>
            <person name="Tian X."/>
            <person name="Zhang Z."/>
            <person name="Yang T."/>
            <person name="Chen M."/>
            <person name="Li J."/>
            <person name="Chen F."/>
            <person name="Yang J."/>
            <person name="Li W."/>
            <person name="Zhang B."/>
            <person name="Zhang Z."/>
            <person name="Wu J."/>
            <person name="Zhang C."/>
            <person name="Long L."/>
            <person name="Xiao J."/>
        </authorList>
    </citation>
    <scope>NUCLEOTIDE SEQUENCE [LARGE SCALE GENOMIC DNA]</scope>
    <source>
        <strain evidence="11 12">SCSIO 10429</strain>
    </source>
</reference>
<feature type="compositionally biased region" description="Low complexity" evidence="9">
    <location>
        <begin position="1035"/>
        <end position="1045"/>
    </location>
</feature>
<dbReference type="Pfam" id="PF00668">
    <property type="entry name" value="Condensation"/>
    <property type="match status" value="1"/>
</dbReference>
<feature type="region of interest" description="Disordered" evidence="9">
    <location>
        <begin position="673"/>
        <end position="693"/>
    </location>
</feature>
<dbReference type="GO" id="GO:0044550">
    <property type="term" value="P:secondary metabolite biosynthetic process"/>
    <property type="evidence" value="ECO:0007669"/>
    <property type="project" value="TreeGrafter"/>
</dbReference>
<feature type="compositionally biased region" description="Polar residues" evidence="9">
    <location>
        <begin position="557"/>
        <end position="568"/>
    </location>
</feature>
<comment type="cofactor">
    <cofactor evidence="1">
        <name>pantetheine 4'-phosphate</name>
        <dbReference type="ChEBI" id="CHEBI:47942"/>
    </cofactor>
</comment>
<dbReference type="Gene3D" id="1.10.1200.10">
    <property type="entry name" value="ACP-like"/>
    <property type="match status" value="2"/>
</dbReference>
<dbReference type="FunFam" id="3.30.559.10:FF:000023">
    <property type="entry name" value="Non-ribosomal peptide synthetase"/>
    <property type="match status" value="1"/>
</dbReference>
<dbReference type="InterPro" id="IPR042099">
    <property type="entry name" value="ANL_N_sf"/>
</dbReference>
<protein>
    <recommendedName>
        <fullName evidence="4">Phenyloxazoline synthase MbtB</fullName>
    </recommendedName>
    <alternativeName>
        <fullName evidence="8">Mycobactin synthetase protein B</fullName>
    </alternativeName>
</protein>
<dbReference type="InterPro" id="IPR057737">
    <property type="entry name" value="Condensation_MtbB-like"/>
</dbReference>
<dbReference type="SUPFAM" id="SSF56801">
    <property type="entry name" value="Acetyl-CoA synthetase-like"/>
    <property type="match status" value="1"/>
</dbReference>
<dbReference type="Gene3D" id="3.30.559.30">
    <property type="entry name" value="Nonribosomal peptide synthetase, condensation domain"/>
    <property type="match status" value="1"/>
</dbReference>
<dbReference type="EMBL" id="LJGW01000431">
    <property type="protein sequence ID" value="OEV08294.1"/>
    <property type="molecule type" value="Genomic_DNA"/>
</dbReference>
<evidence type="ECO:0000313" key="11">
    <source>
        <dbReference type="EMBL" id="OEV08294.1"/>
    </source>
</evidence>
<evidence type="ECO:0000256" key="3">
    <source>
        <dbReference type="ARBA" id="ARBA00007380"/>
    </source>
</evidence>
<dbReference type="Proteomes" id="UP000176005">
    <property type="component" value="Unassembled WGS sequence"/>
</dbReference>
<dbReference type="InterPro" id="IPR006162">
    <property type="entry name" value="Ppantetheine_attach_site"/>
</dbReference>
<gene>
    <name evidence="11" type="ORF">AN218_27145</name>
</gene>
<dbReference type="InterPro" id="IPR020845">
    <property type="entry name" value="AMP-binding_CS"/>
</dbReference>
<dbReference type="Gene3D" id="3.30.300.30">
    <property type="match status" value="2"/>
</dbReference>
<evidence type="ECO:0000256" key="7">
    <source>
        <dbReference type="ARBA" id="ARBA00022598"/>
    </source>
</evidence>
<evidence type="ECO:0000256" key="2">
    <source>
        <dbReference type="ARBA" id="ARBA00005102"/>
    </source>
</evidence>
<comment type="pathway">
    <text evidence="2">Siderophore biosynthesis; mycobactin biosynthesis.</text>
</comment>
<dbReference type="InterPro" id="IPR045851">
    <property type="entry name" value="AMP-bd_C_sf"/>
</dbReference>
<dbReference type="RefSeq" id="WP_070019761.1">
    <property type="nucleotide sequence ID" value="NZ_LJGW01000431.1"/>
</dbReference>
<evidence type="ECO:0000256" key="4">
    <source>
        <dbReference type="ARBA" id="ARBA00016743"/>
    </source>
</evidence>
<dbReference type="Gene3D" id="3.40.50.12780">
    <property type="entry name" value="N-terminal domain of ligase-like"/>
    <property type="match status" value="1"/>
</dbReference>
<feature type="region of interest" description="Disordered" evidence="9">
    <location>
        <begin position="1025"/>
        <end position="1048"/>
    </location>
</feature>
<dbReference type="InterPro" id="IPR020806">
    <property type="entry name" value="PKS_PP-bd"/>
</dbReference>
<feature type="region of interest" description="Disordered" evidence="9">
    <location>
        <begin position="540"/>
        <end position="570"/>
    </location>
</feature>
<feature type="domain" description="Carrier" evidence="10">
    <location>
        <begin position="3"/>
        <end position="79"/>
    </location>
</feature>
<evidence type="ECO:0000256" key="8">
    <source>
        <dbReference type="ARBA" id="ARBA00033440"/>
    </source>
</evidence>
<dbReference type="Gene3D" id="3.30.559.10">
    <property type="entry name" value="Chloramphenicol acetyltransferase-like domain"/>
    <property type="match status" value="1"/>
</dbReference>
<sequence length="1413" mass="149290">MAEEKAWSAERLRDEVSALLGAELTAADDEADLFALGLQSLQLMQLANRLNRSGAAVDFPELSRRPTLAAWLALLPEDVRTPDGDGPETAAPDSAGTAAPDSAPTPELPEDDGPFALTSVQQAYWVGRADGQPLGGVGCHAYLEIDAHGVDPDRLEEAVAALLRQHPMLRARFEDDGTQRVLPVSPWPGLTTHDLRACEDGGAQRLAALREELSHRRLEVGRGEVFDVRLSLLPGEACRLHVDVDLLVADVHSVRLLLDDLAALYEDPAARRAPASTFARYLSEREEQRAREREQARGYWQARLATLPGGPHLPLADDPGAIEAPRFVRRTRTLPPELWKALRQRAADDGITASVLLATAFSEVLARWSGEHRFTLNVPLFDRNTAEAPDIERIVADFTSLVLLEVDLAPDSGFAARARAVQERLHQDVGQAAYTGVDVLRDLARAEPDSPRTAPVVFACNLEGPLVPESFARRFGELSWMVSQTPQVWLDHQVYGTRDGGVLLAWDAVEELFPDGMVEAMLTAYAALLERLATADSDWNAPPALSLPEGQRRSRESANSTSRPSRSGTLHGGFFAAAEARADDPALLWGEDGVLTHGELALRARRVAAALRERGVARGSTVAVTVPRGPDQIAAVLGVLAAGAAYVPVGAGQPAARRARIVGRSRAGLVLDGTGSYDGHGDSAGRGEHDGPEGEFAEVPVLPLRTALSAEPYDAAPVDLDPDDVAYVVFTSGSTGQPKGVEISHRSALNTVEDIGARFGIGSGDRVLAVSALDFDLSVWDVFGPLAAGGCAVLVDEADSRDARRWQELCERHGVTVWNSVPALMEMLLTSAGDEGLPPSLRLALLSGDWIGLSIPPRLAAATRGRCRLVALGGATEAAIWSVFHEVKDVPDSWQSVPYGRPLANQRFRVVDPVGRDCPDWVPGELWIGGAGVALGYRGDPAQTAERFPVVDGERWYRTGDFGRYWPDGTLEFLGRRDEQVKINGFRVELGEVEAALQEDPVIGRAVAVLTEGGELAAAVTVRADVPEVPDAPDTPDGTGSADGTDGADDTVLARAVRAASDCDDALLRTLEALAEERAGRAGTSTASGDPLRVGLWGAAPAASSLPPSAVPVALTEHDHVLTAHAGQLPADQAAMRAGARAGTRRPCGVPDALLSGVDVLVAHAGRDGTGSGPTGTGGDGTGTDPLPDAATVAACAARLLTPRGELLLSVPDGANGANGVDEWTRQLTEAGFTGVRRAFTGPGGTLLTAHLAESAPSVDPASVRAALATRLPAHMVPARLTFLSRLPLNDNGKVDRGWIRRILSVRPPADADGSAPSREGSAPRGALEETVAALWGEVLGTAVVDRDQGFFASGGDSLQATRLLTAVRARLGTELPMRDMLQGPTVAQMSALAARLGAGVPAPSAEVEEGLL</sequence>
<evidence type="ECO:0000256" key="6">
    <source>
        <dbReference type="ARBA" id="ARBA00022553"/>
    </source>
</evidence>
<dbReference type="InterPro" id="IPR010071">
    <property type="entry name" value="AA_adenyl_dom"/>
</dbReference>
<organism evidence="11 12">
    <name type="scientific">Streptomyces nanshensis</name>
    <dbReference type="NCBI Taxonomy" id="518642"/>
    <lineage>
        <taxon>Bacteria</taxon>
        <taxon>Bacillati</taxon>
        <taxon>Actinomycetota</taxon>
        <taxon>Actinomycetes</taxon>
        <taxon>Kitasatosporales</taxon>
        <taxon>Streptomycetaceae</taxon>
        <taxon>Streptomyces</taxon>
    </lineage>
</organism>
<evidence type="ECO:0000256" key="1">
    <source>
        <dbReference type="ARBA" id="ARBA00001957"/>
    </source>
</evidence>
<feature type="compositionally biased region" description="Basic and acidic residues" evidence="9">
    <location>
        <begin position="679"/>
        <end position="692"/>
    </location>
</feature>
<dbReference type="GO" id="GO:0031177">
    <property type="term" value="F:phosphopantetheine binding"/>
    <property type="evidence" value="ECO:0007669"/>
    <property type="project" value="InterPro"/>
</dbReference>
<dbReference type="InterPro" id="IPR001242">
    <property type="entry name" value="Condensation_dom"/>
</dbReference>
<dbReference type="PANTHER" id="PTHR45527">
    <property type="entry name" value="NONRIBOSOMAL PEPTIDE SYNTHETASE"/>
    <property type="match status" value="1"/>
</dbReference>
<dbReference type="Pfam" id="PF00501">
    <property type="entry name" value="AMP-binding"/>
    <property type="match status" value="1"/>
</dbReference>
<evidence type="ECO:0000313" key="12">
    <source>
        <dbReference type="Proteomes" id="UP000176005"/>
    </source>
</evidence>
<dbReference type="SUPFAM" id="SSF52777">
    <property type="entry name" value="CoA-dependent acyltransferases"/>
    <property type="match status" value="2"/>
</dbReference>
<dbReference type="PROSITE" id="PS00455">
    <property type="entry name" value="AMP_BINDING"/>
    <property type="match status" value="1"/>
</dbReference>
<feature type="compositionally biased region" description="Gly residues" evidence="9">
    <location>
        <begin position="1168"/>
        <end position="1182"/>
    </location>
</feature>
<evidence type="ECO:0000259" key="10">
    <source>
        <dbReference type="PROSITE" id="PS50075"/>
    </source>
</evidence>
<dbReference type="GO" id="GO:0016874">
    <property type="term" value="F:ligase activity"/>
    <property type="evidence" value="ECO:0007669"/>
    <property type="project" value="UniProtKB-KW"/>
</dbReference>
<keyword evidence="12" id="KW-1185">Reference proteome</keyword>
<keyword evidence="6" id="KW-0597">Phosphoprotein</keyword>
<dbReference type="InterPro" id="IPR023213">
    <property type="entry name" value="CAT-like_dom_sf"/>
</dbReference>
<evidence type="ECO:0000256" key="5">
    <source>
        <dbReference type="ARBA" id="ARBA00022450"/>
    </source>
</evidence>
<evidence type="ECO:0000256" key="9">
    <source>
        <dbReference type="SAM" id="MobiDB-lite"/>
    </source>
</evidence>
<keyword evidence="7" id="KW-0436">Ligase</keyword>
<dbReference type="GO" id="GO:0043041">
    <property type="term" value="P:amino acid activation for nonribosomal peptide biosynthetic process"/>
    <property type="evidence" value="ECO:0007669"/>
    <property type="project" value="TreeGrafter"/>
</dbReference>
<dbReference type="PROSITE" id="PS00012">
    <property type="entry name" value="PHOSPHOPANTETHEINE"/>
    <property type="match status" value="1"/>
</dbReference>
<dbReference type="NCBIfam" id="TIGR01733">
    <property type="entry name" value="AA-adenyl-dom"/>
    <property type="match status" value="1"/>
</dbReference>
<comment type="similarity">
    <text evidence="3">Belongs to the ATP-dependent AMP-binding enzyme family. MbtB subfamily.</text>
</comment>
<name>A0A1E7KWI6_9ACTN</name>
<dbReference type="CDD" id="cd19535">
    <property type="entry name" value="Cyc_NRPS"/>
    <property type="match status" value="1"/>
</dbReference>
<dbReference type="SUPFAM" id="SSF47336">
    <property type="entry name" value="ACP-like"/>
    <property type="match status" value="2"/>
</dbReference>
<dbReference type="GO" id="GO:0000036">
    <property type="term" value="F:acyl carrier activity"/>
    <property type="evidence" value="ECO:0007669"/>
    <property type="project" value="TreeGrafter"/>
</dbReference>
<dbReference type="FunFam" id="3.30.559.30:FF:000006">
    <property type="entry name" value="Yersiniabactin polyketide/non-ribosomal peptide synthetase"/>
    <property type="match status" value="1"/>
</dbReference>
<dbReference type="InterPro" id="IPR009081">
    <property type="entry name" value="PP-bd_ACP"/>
</dbReference>
<dbReference type="Pfam" id="PF00550">
    <property type="entry name" value="PP-binding"/>
    <property type="match status" value="2"/>
</dbReference>